<evidence type="ECO:0000313" key="3">
    <source>
        <dbReference type="Proteomes" id="UP001432322"/>
    </source>
</evidence>
<dbReference type="EMBL" id="BTSY01000005">
    <property type="protein sequence ID" value="GMT30487.1"/>
    <property type="molecule type" value="Genomic_DNA"/>
</dbReference>
<evidence type="ECO:0000313" key="2">
    <source>
        <dbReference type="EMBL" id="GMT30487.1"/>
    </source>
</evidence>
<dbReference type="Proteomes" id="UP001432322">
    <property type="component" value="Unassembled WGS sequence"/>
</dbReference>
<evidence type="ECO:0000256" key="1">
    <source>
        <dbReference type="SAM" id="MobiDB-lite"/>
    </source>
</evidence>
<keyword evidence="3" id="KW-1185">Reference proteome</keyword>
<proteinExistence type="predicted"/>
<feature type="compositionally biased region" description="Acidic residues" evidence="1">
    <location>
        <begin position="112"/>
        <end position="121"/>
    </location>
</feature>
<accession>A0AAV5WF24</accession>
<reference evidence="2" key="1">
    <citation type="submission" date="2023-10" db="EMBL/GenBank/DDBJ databases">
        <title>Genome assembly of Pristionchus species.</title>
        <authorList>
            <person name="Yoshida K."/>
            <person name="Sommer R.J."/>
        </authorList>
    </citation>
    <scope>NUCLEOTIDE SEQUENCE</scope>
    <source>
        <strain evidence="2">RS5133</strain>
    </source>
</reference>
<protein>
    <submittedName>
        <fullName evidence="2">Uncharacterized protein</fullName>
    </submittedName>
</protein>
<feature type="non-terminal residue" evidence="2">
    <location>
        <position position="1"/>
    </location>
</feature>
<dbReference type="AlphaFoldDB" id="A0AAV5WF24"/>
<comment type="caution">
    <text evidence="2">The sequence shown here is derived from an EMBL/GenBank/DDBJ whole genome shotgun (WGS) entry which is preliminary data.</text>
</comment>
<name>A0AAV5WF24_9BILA</name>
<feature type="region of interest" description="Disordered" evidence="1">
    <location>
        <begin position="108"/>
        <end position="151"/>
    </location>
</feature>
<organism evidence="2 3">
    <name type="scientific">Pristionchus fissidentatus</name>
    <dbReference type="NCBI Taxonomy" id="1538716"/>
    <lineage>
        <taxon>Eukaryota</taxon>
        <taxon>Metazoa</taxon>
        <taxon>Ecdysozoa</taxon>
        <taxon>Nematoda</taxon>
        <taxon>Chromadorea</taxon>
        <taxon>Rhabditida</taxon>
        <taxon>Rhabditina</taxon>
        <taxon>Diplogasteromorpha</taxon>
        <taxon>Diplogasteroidea</taxon>
        <taxon>Neodiplogasteridae</taxon>
        <taxon>Pristionchus</taxon>
    </lineage>
</organism>
<gene>
    <name evidence="2" type="ORF">PFISCL1PPCAC_21784</name>
</gene>
<sequence>VRDAIYGFIHCVYLTLQELTKIKDQPENTEEKQKDLIMTKEECTDAALASINNRSIPPLITQPIDNPTPLQPFPLSSEILDATVKEEEDPFGFINDILNFPANELKTKEETESITEGEIQDDSVPLLETSRNSRRVSSKVVDYTESSGEEE</sequence>
<feature type="non-terminal residue" evidence="2">
    <location>
        <position position="151"/>
    </location>
</feature>